<feature type="domain" description="HTH lysR-type" evidence="5">
    <location>
        <begin position="1"/>
        <end position="58"/>
    </location>
</feature>
<evidence type="ECO:0000313" key="7">
    <source>
        <dbReference type="Proteomes" id="UP000003100"/>
    </source>
</evidence>
<keyword evidence="3" id="KW-0238">DNA-binding</keyword>
<evidence type="ECO:0000256" key="2">
    <source>
        <dbReference type="ARBA" id="ARBA00023015"/>
    </source>
</evidence>
<dbReference type="InterPro" id="IPR036390">
    <property type="entry name" value="WH_DNA-bd_sf"/>
</dbReference>
<dbReference type="Pfam" id="PF03466">
    <property type="entry name" value="LysR_substrate"/>
    <property type="match status" value="1"/>
</dbReference>
<dbReference type="InterPro" id="IPR005119">
    <property type="entry name" value="LysR_subst-bd"/>
</dbReference>
<dbReference type="Pfam" id="PF00126">
    <property type="entry name" value="HTH_1"/>
    <property type="match status" value="1"/>
</dbReference>
<dbReference type="PATRIC" id="fig|476272.21.peg.1637"/>
<sequence>MSLWDYKILDLIVKEGNLRKAAESMHLTPAAVSHSLAKLEKEFGLPLFVRGRRSMELTQYGKMLLPHIRTILDADMRLHSELQRIKGDMNGLVRIGVINSVCCAWLPAILQRLHESLPDVSINIYQGGYDELENGLLNGSLELAFVSLPTRKNLAAIPLLHDRLLCITPSSFIPVNVSYITLEEIKHFELIIPGPGSDFDAIAFMEANGLDTKSVHSIQEDSSIIALVESGLGVSIMPELVLEKNSRGINVYPIESAPYRLIGIATLTNTHPSSPVSAIVKLIMDYVREEYPTEMPYFRK</sequence>
<evidence type="ECO:0000256" key="3">
    <source>
        <dbReference type="ARBA" id="ARBA00023125"/>
    </source>
</evidence>
<evidence type="ECO:0000313" key="6">
    <source>
        <dbReference type="EMBL" id="EEG48884.1"/>
    </source>
</evidence>
<accession>C0CMW8</accession>
<name>C0CMW8_BLAHS</name>
<dbReference type="AlphaFoldDB" id="C0CMW8"/>
<dbReference type="PANTHER" id="PTHR30419">
    <property type="entry name" value="HTH-TYPE TRANSCRIPTIONAL REGULATOR YBHD"/>
    <property type="match status" value="1"/>
</dbReference>
<dbReference type="InterPro" id="IPR000847">
    <property type="entry name" value="LysR_HTH_N"/>
</dbReference>
<evidence type="ECO:0000256" key="1">
    <source>
        <dbReference type="ARBA" id="ARBA00009437"/>
    </source>
</evidence>
<dbReference type="Proteomes" id="UP000003100">
    <property type="component" value="Unassembled WGS sequence"/>
</dbReference>
<keyword evidence="7" id="KW-1185">Reference proteome</keyword>
<dbReference type="PROSITE" id="PS50931">
    <property type="entry name" value="HTH_LYSR"/>
    <property type="match status" value="1"/>
</dbReference>
<dbReference type="CDD" id="cd05466">
    <property type="entry name" value="PBP2_LTTR_substrate"/>
    <property type="match status" value="1"/>
</dbReference>
<dbReference type="HOGENOM" id="CLU_039613_6_0_9"/>
<dbReference type="Gene3D" id="3.40.190.290">
    <property type="match status" value="1"/>
</dbReference>
<dbReference type="GO" id="GO:0003677">
    <property type="term" value="F:DNA binding"/>
    <property type="evidence" value="ECO:0007669"/>
    <property type="project" value="UniProtKB-KW"/>
</dbReference>
<dbReference type="GeneID" id="86820982"/>
<dbReference type="PRINTS" id="PR00039">
    <property type="entry name" value="HTHLYSR"/>
</dbReference>
<keyword evidence="4" id="KW-0804">Transcription</keyword>
<dbReference type="GO" id="GO:0003700">
    <property type="term" value="F:DNA-binding transcription factor activity"/>
    <property type="evidence" value="ECO:0007669"/>
    <property type="project" value="InterPro"/>
</dbReference>
<proteinExistence type="inferred from homology"/>
<dbReference type="EMBL" id="ACBZ01000118">
    <property type="protein sequence ID" value="EEG48884.1"/>
    <property type="molecule type" value="Genomic_DNA"/>
</dbReference>
<dbReference type="eggNOG" id="COG0583">
    <property type="taxonomic scope" value="Bacteria"/>
</dbReference>
<dbReference type="SUPFAM" id="SSF46785">
    <property type="entry name" value="Winged helix' DNA-binding domain"/>
    <property type="match status" value="1"/>
</dbReference>
<protein>
    <recommendedName>
        <fullName evidence="5">HTH lysR-type domain-containing protein</fullName>
    </recommendedName>
</protein>
<dbReference type="SUPFAM" id="SSF53850">
    <property type="entry name" value="Periplasmic binding protein-like II"/>
    <property type="match status" value="1"/>
</dbReference>
<reference evidence="6 7" key="1">
    <citation type="submission" date="2009-01" db="EMBL/GenBank/DDBJ databases">
        <authorList>
            <person name="Fulton L."/>
            <person name="Clifton S."/>
            <person name="Fulton B."/>
            <person name="Xu J."/>
            <person name="Minx P."/>
            <person name="Pepin K.H."/>
            <person name="Johnson M."/>
            <person name="Bhonagiri V."/>
            <person name="Nash W.E."/>
            <person name="Mardis E.R."/>
            <person name="Wilson R.K."/>
        </authorList>
    </citation>
    <scope>NUCLEOTIDE SEQUENCE [LARGE SCALE GENOMIC DNA]</scope>
    <source>
        <strain evidence="7">DSM 10507 / JCM 14656 / S5a33</strain>
    </source>
</reference>
<reference evidence="6 7" key="2">
    <citation type="submission" date="2009-02" db="EMBL/GenBank/DDBJ databases">
        <title>Draft genome sequence of Blautia hydrogenotrophica DSM 10507 (Ruminococcus hydrogenotrophicus DSM 10507).</title>
        <authorList>
            <person name="Sudarsanam P."/>
            <person name="Ley R."/>
            <person name="Guruge J."/>
            <person name="Turnbaugh P.J."/>
            <person name="Mahowald M."/>
            <person name="Liep D."/>
            <person name="Gordon J."/>
        </authorList>
    </citation>
    <scope>NUCLEOTIDE SEQUENCE [LARGE SCALE GENOMIC DNA]</scope>
    <source>
        <strain evidence="7">DSM 10507 / JCM 14656 / S5a33</strain>
    </source>
</reference>
<evidence type="ECO:0000256" key="4">
    <source>
        <dbReference type="ARBA" id="ARBA00023163"/>
    </source>
</evidence>
<dbReference type="InterPro" id="IPR036388">
    <property type="entry name" value="WH-like_DNA-bd_sf"/>
</dbReference>
<comment type="similarity">
    <text evidence="1">Belongs to the LysR transcriptional regulatory family.</text>
</comment>
<keyword evidence="2" id="KW-0805">Transcription regulation</keyword>
<organism evidence="6 7">
    <name type="scientific">Blautia hydrogenotrophica (strain DSM 10507 / JCM 14656 / S5a33)</name>
    <name type="common">Ruminococcus hydrogenotrophicus</name>
    <dbReference type="NCBI Taxonomy" id="476272"/>
    <lineage>
        <taxon>Bacteria</taxon>
        <taxon>Bacillati</taxon>
        <taxon>Bacillota</taxon>
        <taxon>Clostridia</taxon>
        <taxon>Lachnospirales</taxon>
        <taxon>Lachnospiraceae</taxon>
        <taxon>Blautia</taxon>
    </lineage>
</organism>
<dbReference type="InterPro" id="IPR050950">
    <property type="entry name" value="HTH-type_LysR_regulators"/>
</dbReference>
<dbReference type="GO" id="GO:0005829">
    <property type="term" value="C:cytosol"/>
    <property type="evidence" value="ECO:0007669"/>
    <property type="project" value="TreeGrafter"/>
</dbReference>
<dbReference type="RefSeq" id="WP_005949361.1">
    <property type="nucleotide sequence ID" value="NZ_CP136423.1"/>
</dbReference>
<dbReference type="PANTHER" id="PTHR30419:SF28">
    <property type="entry name" value="HTH-TYPE TRANSCRIPTIONAL REGULATOR BSDA"/>
    <property type="match status" value="1"/>
</dbReference>
<evidence type="ECO:0000259" key="5">
    <source>
        <dbReference type="PROSITE" id="PS50931"/>
    </source>
</evidence>
<dbReference type="Gene3D" id="1.10.10.10">
    <property type="entry name" value="Winged helix-like DNA-binding domain superfamily/Winged helix DNA-binding domain"/>
    <property type="match status" value="1"/>
</dbReference>
<gene>
    <name evidence="6" type="ORF">RUMHYD_02206</name>
</gene>